<gene>
    <name evidence="4" type="ORF">ENI34_00090</name>
</gene>
<dbReference type="Pfam" id="PF13432">
    <property type="entry name" value="TPR_16"/>
    <property type="match status" value="1"/>
</dbReference>
<dbReference type="SUPFAM" id="SSF48452">
    <property type="entry name" value="TPR-like"/>
    <property type="match status" value="2"/>
</dbReference>
<evidence type="ECO:0000256" key="2">
    <source>
        <dbReference type="ARBA" id="ARBA00022803"/>
    </source>
</evidence>
<keyword evidence="2 3" id="KW-0802">TPR repeat</keyword>
<name>A0A9C9EK97_UNCW3</name>
<evidence type="ECO:0000313" key="5">
    <source>
        <dbReference type="Proteomes" id="UP000885826"/>
    </source>
</evidence>
<sequence length="376" mass="44232">MIVLIILVVALIALVLFLYLYRRREKTTGYMPYIEAMVALLEEDDELAMKKFKEAVRIDSDLIDAYIRLGDLYRKKGDVSTAIQIHQSLTVRPTLKKREEKRIYYALVKDLLETNRHNKAISFLNEILKIDKKDKNARELILKIYEDMESFGDCLALYQESGFKKKSDKRHAFYCASFAHNKLKDISGENPDAEKEAVGLLKKALKIFPESLSALYYLGDYFERKHDLKKAREYYHRLLTKHPDYAFLIIPQFERVYFELDLFDEIIPIYEQIFQQSPKNFPVGLALAEIYEKKNDMETAKSVYARLKEVYPKSIVPKLRLLKLSVDDEKLKENIAEIENTVRHKNYRCKNCGNQVERFSFICKKCHAIESFLPYL</sequence>
<evidence type="ECO:0000256" key="3">
    <source>
        <dbReference type="PROSITE-ProRule" id="PRU00339"/>
    </source>
</evidence>
<dbReference type="Pfam" id="PF14559">
    <property type="entry name" value="TPR_19"/>
    <property type="match status" value="1"/>
</dbReference>
<evidence type="ECO:0000256" key="1">
    <source>
        <dbReference type="ARBA" id="ARBA00022737"/>
    </source>
</evidence>
<dbReference type="Proteomes" id="UP000885826">
    <property type="component" value="Unassembled WGS sequence"/>
</dbReference>
<comment type="caution">
    <text evidence="4">The sequence shown here is derived from an EMBL/GenBank/DDBJ whole genome shotgun (WGS) entry which is preliminary data.</text>
</comment>
<feature type="repeat" description="TPR" evidence="3">
    <location>
        <begin position="212"/>
        <end position="245"/>
    </location>
</feature>
<dbReference type="SMART" id="SM00028">
    <property type="entry name" value="TPR"/>
    <property type="match status" value="4"/>
</dbReference>
<dbReference type="PANTHER" id="PTHR45586:SF1">
    <property type="entry name" value="LIPOPOLYSACCHARIDE ASSEMBLY PROTEIN B"/>
    <property type="match status" value="1"/>
</dbReference>
<proteinExistence type="predicted"/>
<dbReference type="Pfam" id="PF13176">
    <property type="entry name" value="TPR_7"/>
    <property type="match status" value="1"/>
</dbReference>
<dbReference type="InterPro" id="IPR011990">
    <property type="entry name" value="TPR-like_helical_dom_sf"/>
</dbReference>
<evidence type="ECO:0000313" key="4">
    <source>
        <dbReference type="EMBL" id="HEC77524.1"/>
    </source>
</evidence>
<protein>
    <submittedName>
        <fullName evidence="4">Tetratricopeptide repeat protein</fullName>
    </submittedName>
</protein>
<dbReference type="Gene3D" id="1.25.40.10">
    <property type="entry name" value="Tetratricopeptide repeat domain"/>
    <property type="match status" value="3"/>
</dbReference>
<keyword evidence="1" id="KW-0677">Repeat</keyword>
<dbReference type="AlphaFoldDB" id="A0A9C9EK97"/>
<reference evidence="4" key="1">
    <citation type="journal article" date="2020" name="mSystems">
        <title>Genome- and Community-Level Interaction Insights into Carbon Utilization and Element Cycling Functions of Hydrothermarchaeota in Hydrothermal Sediment.</title>
        <authorList>
            <person name="Zhou Z."/>
            <person name="Liu Y."/>
            <person name="Xu W."/>
            <person name="Pan J."/>
            <person name="Luo Z.H."/>
            <person name="Li M."/>
        </authorList>
    </citation>
    <scope>NUCLEOTIDE SEQUENCE</scope>
    <source>
        <strain evidence="4">HyVt-388</strain>
    </source>
</reference>
<accession>A0A9C9EK97</accession>
<dbReference type="PANTHER" id="PTHR45586">
    <property type="entry name" value="TPR REPEAT-CONTAINING PROTEIN PA4667"/>
    <property type="match status" value="1"/>
</dbReference>
<dbReference type="PROSITE" id="PS50005">
    <property type="entry name" value="TPR"/>
    <property type="match status" value="1"/>
</dbReference>
<dbReference type="EMBL" id="DRIG01000001">
    <property type="protein sequence ID" value="HEC77524.1"/>
    <property type="molecule type" value="Genomic_DNA"/>
</dbReference>
<dbReference type="InterPro" id="IPR051012">
    <property type="entry name" value="CellSynth/LPSAsmb/PSIAsmb"/>
</dbReference>
<dbReference type="InterPro" id="IPR019734">
    <property type="entry name" value="TPR_rpt"/>
</dbReference>
<organism evidence="4 5">
    <name type="scientific">candidate division WOR-3 bacterium</name>
    <dbReference type="NCBI Taxonomy" id="2052148"/>
    <lineage>
        <taxon>Bacteria</taxon>
        <taxon>Bacteria division WOR-3</taxon>
    </lineage>
</organism>